<organism evidence="2 4">
    <name type="scientific">Catenibacterium mitsuokai</name>
    <dbReference type="NCBI Taxonomy" id="100886"/>
    <lineage>
        <taxon>Bacteria</taxon>
        <taxon>Bacillati</taxon>
        <taxon>Bacillota</taxon>
        <taxon>Erysipelotrichia</taxon>
        <taxon>Erysipelotrichales</taxon>
        <taxon>Coprobacillaceae</taxon>
        <taxon>Catenibacterium</taxon>
    </lineage>
</organism>
<feature type="transmembrane region" description="Helical" evidence="1">
    <location>
        <begin position="37"/>
        <end position="58"/>
    </location>
</feature>
<evidence type="ECO:0000313" key="3">
    <source>
        <dbReference type="EMBL" id="MBV3392112.1"/>
    </source>
</evidence>
<protein>
    <recommendedName>
        <fullName evidence="6">Zinc ribbon protein</fullName>
    </recommendedName>
</protein>
<evidence type="ECO:0000313" key="2">
    <source>
        <dbReference type="EMBL" id="MBV3382129.1"/>
    </source>
</evidence>
<dbReference type="Proteomes" id="UP001196408">
    <property type="component" value="Unassembled WGS sequence"/>
</dbReference>
<dbReference type="GeneID" id="301322867"/>
<reference evidence="2 5" key="1">
    <citation type="submission" date="2021-06" db="EMBL/GenBank/DDBJ databases">
        <title>Collection of gut derived symbiotic bacterial strains cultured from healthy donors.</title>
        <authorList>
            <person name="Lin H."/>
            <person name="Littmann E."/>
            <person name="Pamer E.G."/>
        </authorList>
    </citation>
    <scope>NUCLEOTIDE SEQUENCE</scope>
    <source>
        <strain evidence="3 5">MSK.21.70</strain>
        <strain evidence="2">MSK.21.82</strain>
    </source>
</reference>
<dbReference type="EMBL" id="JAHOEL010000009">
    <property type="protein sequence ID" value="MBV3392112.1"/>
    <property type="molecule type" value="Genomic_DNA"/>
</dbReference>
<keyword evidence="5" id="KW-1185">Reference proteome</keyword>
<accession>A0AAW4MS67</accession>
<keyword evidence="1" id="KW-0472">Membrane</keyword>
<evidence type="ECO:0000313" key="5">
    <source>
        <dbReference type="Proteomes" id="UP001197492"/>
    </source>
</evidence>
<feature type="transmembrane region" description="Helical" evidence="1">
    <location>
        <begin position="12"/>
        <end position="31"/>
    </location>
</feature>
<dbReference type="Proteomes" id="UP001197492">
    <property type="component" value="Unassembled WGS sequence"/>
</dbReference>
<keyword evidence="1" id="KW-0812">Transmembrane</keyword>
<evidence type="ECO:0000313" key="4">
    <source>
        <dbReference type="Proteomes" id="UP001196408"/>
    </source>
</evidence>
<dbReference type="AlphaFoldDB" id="A0AAW4MS67"/>
<dbReference type="EMBL" id="JAHOEF010000010">
    <property type="protein sequence ID" value="MBV3382129.1"/>
    <property type="molecule type" value="Genomic_DNA"/>
</dbReference>
<keyword evidence="1" id="KW-1133">Transmembrane helix</keyword>
<evidence type="ECO:0008006" key="6">
    <source>
        <dbReference type="Google" id="ProtNLM"/>
    </source>
</evidence>
<proteinExistence type="predicted"/>
<evidence type="ECO:0000256" key="1">
    <source>
        <dbReference type="SAM" id="Phobius"/>
    </source>
</evidence>
<sequence>MKLKRVQFFMSKQSYLASLLAIAALVCYFIGYASIAIILTIAIIICLVIYFILGLVYWRCPYCHNYLPTKDAGSLTVCPHCQKELFRDEENNTVEK</sequence>
<dbReference type="RefSeq" id="WP_040389743.1">
    <property type="nucleotide sequence ID" value="NZ_CABIWU010000022.1"/>
</dbReference>
<gene>
    <name evidence="2" type="ORF">KSV97_02585</name>
    <name evidence="3" type="ORF">KSW06_02380</name>
</gene>
<comment type="caution">
    <text evidence="2">The sequence shown here is derived from an EMBL/GenBank/DDBJ whole genome shotgun (WGS) entry which is preliminary data.</text>
</comment>
<name>A0AAW4MS67_9FIRM</name>